<sequence length="95" mass="11043">MNLQVNDTAAQWYKEEMELKAGTFIRFYVRYGGFSQLQSGFSLGVSVEEPVDPAVTAESEGLIFYIEEKDLWYFDERDVEVVLDKKSNEPIFNHH</sequence>
<protein>
    <recommendedName>
        <fullName evidence="2">Core domain-containing protein</fullName>
    </recommendedName>
</protein>
<comment type="caution">
    <text evidence="3">The sequence shown here is derived from an EMBL/GenBank/DDBJ whole genome shotgun (WGS) entry which is preliminary data.</text>
</comment>
<comment type="similarity">
    <text evidence="1">Belongs to the HesB/IscA family.</text>
</comment>
<dbReference type="AlphaFoldDB" id="A0A417YXD5"/>
<feature type="domain" description="Core" evidence="2">
    <location>
        <begin position="1"/>
        <end position="77"/>
    </location>
</feature>
<accession>A0A417YXD5</accession>
<dbReference type="Proteomes" id="UP000284416">
    <property type="component" value="Unassembled WGS sequence"/>
</dbReference>
<evidence type="ECO:0000313" key="3">
    <source>
        <dbReference type="EMBL" id="RHW42148.1"/>
    </source>
</evidence>
<evidence type="ECO:0000313" key="4">
    <source>
        <dbReference type="Proteomes" id="UP000284416"/>
    </source>
</evidence>
<dbReference type="EMBL" id="QWEG01000003">
    <property type="protein sequence ID" value="RHW42148.1"/>
    <property type="molecule type" value="Genomic_DNA"/>
</dbReference>
<evidence type="ECO:0000256" key="1">
    <source>
        <dbReference type="ARBA" id="ARBA00006718"/>
    </source>
</evidence>
<dbReference type="InterPro" id="IPR008326">
    <property type="entry name" value="PdhI-like"/>
</dbReference>
<dbReference type="InterPro" id="IPR035903">
    <property type="entry name" value="HesB-like_dom_sf"/>
</dbReference>
<dbReference type="PIRSF" id="PIRSF034852">
    <property type="entry name" value="UCP034852"/>
    <property type="match status" value="1"/>
</dbReference>
<proteinExistence type="inferred from homology"/>
<dbReference type="RefSeq" id="WP_118919803.1">
    <property type="nucleotide sequence ID" value="NZ_QWEG01000003.1"/>
</dbReference>
<evidence type="ECO:0000259" key="2">
    <source>
        <dbReference type="Pfam" id="PF01521"/>
    </source>
</evidence>
<dbReference type="Pfam" id="PF01521">
    <property type="entry name" value="Fe-S_biosyn"/>
    <property type="match status" value="1"/>
</dbReference>
<name>A0A417YXD5_9BACI</name>
<dbReference type="OrthoDB" id="1645729at2"/>
<reference evidence="3 4" key="1">
    <citation type="journal article" date="2017" name="Int. J. Syst. Evol. Microbiol.">
        <title>Bacillus notoginsengisoli sp. nov., a novel bacterium isolated from the rhizosphere of Panax notoginseng.</title>
        <authorList>
            <person name="Zhang M.Y."/>
            <person name="Cheng J."/>
            <person name="Cai Y."/>
            <person name="Zhang T.Y."/>
            <person name="Wu Y.Y."/>
            <person name="Manikprabhu D."/>
            <person name="Li W.J."/>
            <person name="Zhang Y.X."/>
        </authorList>
    </citation>
    <scope>NUCLEOTIDE SEQUENCE [LARGE SCALE GENOMIC DNA]</scope>
    <source>
        <strain evidence="3 4">JCM 30743</strain>
    </source>
</reference>
<organism evidence="3 4">
    <name type="scientific">Neobacillus notoginsengisoli</name>
    <dbReference type="NCBI Taxonomy" id="1578198"/>
    <lineage>
        <taxon>Bacteria</taxon>
        <taxon>Bacillati</taxon>
        <taxon>Bacillota</taxon>
        <taxon>Bacilli</taxon>
        <taxon>Bacillales</taxon>
        <taxon>Bacillaceae</taxon>
        <taxon>Neobacillus</taxon>
    </lineage>
</organism>
<gene>
    <name evidence="3" type="ORF">D1B31_05795</name>
</gene>
<dbReference type="InterPro" id="IPR000361">
    <property type="entry name" value="ATAP_core_dom"/>
</dbReference>
<keyword evidence="4" id="KW-1185">Reference proteome</keyword>
<dbReference type="SUPFAM" id="SSF89360">
    <property type="entry name" value="HesB-like domain"/>
    <property type="match status" value="1"/>
</dbReference>